<evidence type="ECO:0000256" key="1">
    <source>
        <dbReference type="SAM" id="Phobius"/>
    </source>
</evidence>
<dbReference type="InterPro" id="IPR052514">
    <property type="entry name" value="SAM-dependent_MTase"/>
</dbReference>
<comment type="caution">
    <text evidence="3">The sequence shown here is derived from an EMBL/GenBank/DDBJ whole genome shotgun (WGS) entry which is preliminary data.</text>
</comment>
<dbReference type="InterPro" id="IPR029063">
    <property type="entry name" value="SAM-dependent_MTases_sf"/>
</dbReference>
<dbReference type="SUPFAM" id="SSF53335">
    <property type="entry name" value="S-adenosyl-L-methionine-dependent methyltransferases"/>
    <property type="match status" value="1"/>
</dbReference>
<evidence type="ECO:0000259" key="2">
    <source>
        <dbReference type="Pfam" id="PF05050"/>
    </source>
</evidence>
<proteinExistence type="predicted"/>
<accession>A0AAV2I9A4</accession>
<sequence>MRTLTPLKQFIIVAAILVLAYFGVMPVLMRKIKQDNGQQQAKLQETREVNKNSLHPDVNIISSAPQGQVVLPHKDCIKMPGSVRQDLYICVHPVKNDIWISGALKSGKLWEDSLIQEMMVALKADQRLQLIDIGCNIGLYSLWAAALDRHVLSVEMMMTNVQLLQMSLELSNLTSMVTIVNNAIYKDHRELGVKLISDNIGGNSLDVPNTPDVIDDKAAKLTVKTICMNDLVPLVRNTRVYLKMDIENSEHFALQCADEFFKEVDVKIVQMEWHQRVPENRQVILSFMASRGYNMSRSANSNMYVDMNSIPGDVFFLKVS</sequence>
<feature type="transmembrane region" description="Helical" evidence="1">
    <location>
        <begin position="6"/>
        <end position="28"/>
    </location>
</feature>
<keyword evidence="1" id="KW-1133">Transmembrane helix</keyword>
<dbReference type="Gene3D" id="3.40.50.150">
    <property type="entry name" value="Vaccinia Virus protein VP39"/>
    <property type="match status" value="1"/>
</dbReference>
<dbReference type="Pfam" id="PF05050">
    <property type="entry name" value="Methyltransf_21"/>
    <property type="match status" value="1"/>
</dbReference>
<evidence type="ECO:0000313" key="4">
    <source>
        <dbReference type="Proteomes" id="UP001497497"/>
    </source>
</evidence>
<dbReference type="PANTHER" id="PTHR34203">
    <property type="entry name" value="METHYLTRANSFERASE, FKBM FAMILY PROTEIN"/>
    <property type="match status" value="1"/>
</dbReference>
<dbReference type="InterPro" id="IPR006342">
    <property type="entry name" value="FkbM_mtfrase"/>
</dbReference>
<dbReference type="PANTHER" id="PTHR34203:SF15">
    <property type="entry name" value="SLL1173 PROTEIN"/>
    <property type="match status" value="1"/>
</dbReference>
<feature type="domain" description="Methyltransferase FkbM" evidence="2">
    <location>
        <begin position="132"/>
        <end position="294"/>
    </location>
</feature>
<dbReference type="AlphaFoldDB" id="A0AAV2I9A4"/>
<keyword evidence="1" id="KW-0812">Transmembrane</keyword>
<evidence type="ECO:0000313" key="3">
    <source>
        <dbReference type="EMBL" id="CAL1542028.1"/>
    </source>
</evidence>
<keyword evidence="1" id="KW-0472">Membrane</keyword>
<gene>
    <name evidence="3" type="ORF">GSLYS_00015634001</name>
</gene>
<reference evidence="3 4" key="1">
    <citation type="submission" date="2024-04" db="EMBL/GenBank/DDBJ databases">
        <authorList>
            <consortium name="Genoscope - CEA"/>
            <person name="William W."/>
        </authorList>
    </citation>
    <scope>NUCLEOTIDE SEQUENCE [LARGE SCALE GENOMIC DNA]</scope>
</reference>
<dbReference type="NCBIfam" id="TIGR01444">
    <property type="entry name" value="fkbM_fam"/>
    <property type="match status" value="1"/>
</dbReference>
<keyword evidence="4" id="KW-1185">Reference proteome</keyword>
<dbReference type="EMBL" id="CAXITT010000466">
    <property type="protein sequence ID" value="CAL1542028.1"/>
    <property type="molecule type" value="Genomic_DNA"/>
</dbReference>
<organism evidence="3 4">
    <name type="scientific">Lymnaea stagnalis</name>
    <name type="common">Great pond snail</name>
    <name type="synonym">Helix stagnalis</name>
    <dbReference type="NCBI Taxonomy" id="6523"/>
    <lineage>
        <taxon>Eukaryota</taxon>
        <taxon>Metazoa</taxon>
        <taxon>Spiralia</taxon>
        <taxon>Lophotrochozoa</taxon>
        <taxon>Mollusca</taxon>
        <taxon>Gastropoda</taxon>
        <taxon>Heterobranchia</taxon>
        <taxon>Euthyneura</taxon>
        <taxon>Panpulmonata</taxon>
        <taxon>Hygrophila</taxon>
        <taxon>Lymnaeoidea</taxon>
        <taxon>Lymnaeidae</taxon>
        <taxon>Lymnaea</taxon>
    </lineage>
</organism>
<name>A0AAV2I9A4_LYMST</name>
<protein>
    <recommendedName>
        <fullName evidence="2">Methyltransferase FkbM domain-containing protein</fullName>
    </recommendedName>
</protein>
<dbReference type="Proteomes" id="UP001497497">
    <property type="component" value="Unassembled WGS sequence"/>
</dbReference>